<protein>
    <recommendedName>
        <fullName evidence="1">F-box associated beta-propeller type 3 domain-containing protein</fullName>
    </recommendedName>
</protein>
<evidence type="ECO:0000313" key="2">
    <source>
        <dbReference type="EnsemblPlants" id="EMT09392"/>
    </source>
</evidence>
<dbReference type="PANTHER" id="PTHR31672:SF13">
    <property type="entry name" value="F-BOX PROTEIN CPR30-LIKE"/>
    <property type="match status" value="1"/>
</dbReference>
<evidence type="ECO:0000259" key="1">
    <source>
        <dbReference type="Pfam" id="PF08268"/>
    </source>
</evidence>
<dbReference type="InterPro" id="IPR017451">
    <property type="entry name" value="F-box-assoc_interact_dom"/>
</dbReference>
<dbReference type="InterPro" id="IPR050796">
    <property type="entry name" value="SCF_F-box_component"/>
</dbReference>
<dbReference type="ExpressionAtlas" id="M8AY38">
    <property type="expression patterns" value="baseline"/>
</dbReference>
<proteinExistence type="predicted"/>
<dbReference type="InterPro" id="IPR013187">
    <property type="entry name" value="F-box-assoc_dom_typ3"/>
</dbReference>
<name>M8AY38_AEGTA</name>
<dbReference type="NCBIfam" id="TIGR01640">
    <property type="entry name" value="F_box_assoc_1"/>
    <property type="match status" value="1"/>
</dbReference>
<dbReference type="EnsemblPlants" id="EMT09392">
    <property type="protein sequence ID" value="EMT09392"/>
    <property type="gene ID" value="F775_05373"/>
</dbReference>
<dbReference type="AlphaFoldDB" id="M8AY38"/>
<sequence>MASEEIKSKKQRNDECIINCLPEDLIERIFLRLPQESVSGEPYPSDAILIDEAWSPSTCAVPVIGPDDFLFGSCNGLLGLYTKTSTIKVANLATGECLHLEKPAKNVKGDHFSFYSFAFHPVTKEYKITHFLGDCVEGRPHNKDRFSTIQVYTLGDEKWKDIRTPEALSLISVRNSGVVNVDGKMYWLTEEMLSSWQHAVMSFDLWEESFAMIQLPAACEDHDYFGPRKFWIRDIDGKICIVTAQTSRYGPKALAGELQIWTLDNTVEQQRWSQKYNIKNPPNYIPGPHFVHRDRILAQLCSDNVYAYELFGENCDVNLCKGVNLLDFSPRKPYNMQSYICVKSHEVAETMGKRCQFLKDKQHNIAEHVLTELKQVLQHKPDNPDQLRSIRRLNWVGYSQAQQKLEVRLSKTEDMMKVQMRQLLAPLPVTVPTRRNKGAFSIEPGFPGAVLTNCLCSFLRDSATSTRRLLLPWIGRAQPLFARRFGLLLHRLLVIALHFKFVVSTNVEGAMLLGPRDPTGTLLLTSNRNSGSCYE</sequence>
<reference evidence="2" key="1">
    <citation type="submission" date="2015-06" db="UniProtKB">
        <authorList>
            <consortium name="EnsemblPlants"/>
        </authorList>
    </citation>
    <scope>IDENTIFICATION</scope>
</reference>
<accession>M8AY38</accession>
<feature type="domain" description="F-box associated beta-propeller type 3" evidence="1">
    <location>
        <begin position="69"/>
        <end position="277"/>
    </location>
</feature>
<dbReference type="Pfam" id="PF08268">
    <property type="entry name" value="FBA_3"/>
    <property type="match status" value="1"/>
</dbReference>
<dbReference type="PANTHER" id="PTHR31672">
    <property type="entry name" value="BNACNNG10540D PROTEIN"/>
    <property type="match status" value="1"/>
</dbReference>
<organism evidence="2">
    <name type="scientific">Aegilops tauschii</name>
    <name type="common">Tausch's goatgrass</name>
    <name type="synonym">Aegilops squarrosa</name>
    <dbReference type="NCBI Taxonomy" id="37682"/>
    <lineage>
        <taxon>Eukaryota</taxon>
        <taxon>Viridiplantae</taxon>
        <taxon>Streptophyta</taxon>
        <taxon>Embryophyta</taxon>
        <taxon>Tracheophyta</taxon>
        <taxon>Spermatophyta</taxon>
        <taxon>Magnoliopsida</taxon>
        <taxon>Liliopsida</taxon>
        <taxon>Poales</taxon>
        <taxon>Poaceae</taxon>
        <taxon>BOP clade</taxon>
        <taxon>Pooideae</taxon>
        <taxon>Triticodae</taxon>
        <taxon>Triticeae</taxon>
        <taxon>Triticinae</taxon>
        <taxon>Aegilops</taxon>
    </lineage>
</organism>